<feature type="domain" description="CoA carboxyltransferase C-terminal" evidence="14">
    <location>
        <begin position="839"/>
        <end position="1077"/>
    </location>
</feature>
<evidence type="ECO:0000256" key="3">
    <source>
        <dbReference type="ARBA" id="ARBA00013058"/>
    </source>
</evidence>
<feature type="domain" description="Biotin carboxylation" evidence="12">
    <location>
        <begin position="1"/>
        <end position="445"/>
    </location>
</feature>
<dbReference type="InterPro" id="IPR011762">
    <property type="entry name" value="COA_CT_N"/>
</dbReference>
<dbReference type="Pfam" id="PF02786">
    <property type="entry name" value="CPSase_L_D2"/>
    <property type="match status" value="1"/>
</dbReference>
<dbReference type="InterPro" id="IPR001882">
    <property type="entry name" value="Biotin_BS"/>
</dbReference>
<dbReference type="PROSITE" id="PS00188">
    <property type="entry name" value="BIOTIN"/>
    <property type="match status" value="1"/>
</dbReference>
<keyword evidence="4" id="KW-0436">Ligase</keyword>
<keyword evidence="16" id="KW-1185">Reference proteome</keyword>
<dbReference type="Gene3D" id="3.90.226.10">
    <property type="entry name" value="2-enoyl-CoA Hydratase, Chain A, domain 1"/>
    <property type="match status" value="2"/>
</dbReference>
<dbReference type="InterPro" id="IPR034733">
    <property type="entry name" value="AcCoA_carboxyl_beta"/>
</dbReference>
<evidence type="ECO:0000259" key="13">
    <source>
        <dbReference type="PROSITE" id="PS50980"/>
    </source>
</evidence>
<keyword evidence="6 9" id="KW-0067">ATP-binding</keyword>
<dbReference type="CDD" id="cd06850">
    <property type="entry name" value="biotinyl_domain"/>
    <property type="match status" value="1"/>
</dbReference>
<dbReference type="InterPro" id="IPR005481">
    <property type="entry name" value="BC-like_N"/>
</dbReference>
<dbReference type="Gene3D" id="3.30.1490.20">
    <property type="entry name" value="ATP-grasp fold, A domain"/>
    <property type="match status" value="1"/>
</dbReference>
<feature type="domain" description="ATP-grasp" evidence="11">
    <location>
        <begin position="118"/>
        <end position="312"/>
    </location>
</feature>
<dbReference type="PROSITE" id="PS50968">
    <property type="entry name" value="BIOTINYL_LIPOYL"/>
    <property type="match status" value="1"/>
</dbReference>
<keyword evidence="8" id="KW-0511">Multifunctional enzyme</keyword>
<protein>
    <recommendedName>
        <fullName evidence="3">acetyl-CoA carboxylase</fullName>
        <ecNumber evidence="3">6.4.1.2</ecNumber>
    </recommendedName>
</protein>
<dbReference type="InterPro" id="IPR011053">
    <property type="entry name" value="Single_hybrid_motif"/>
</dbReference>
<evidence type="ECO:0000259" key="10">
    <source>
        <dbReference type="PROSITE" id="PS50968"/>
    </source>
</evidence>
<dbReference type="SUPFAM" id="SSF51246">
    <property type="entry name" value="Rudiment single hybrid motif"/>
    <property type="match status" value="1"/>
</dbReference>
<evidence type="ECO:0000256" key="4">
    <source>
        <dbReference type="ARBA" id="ARBA00022598"/>
    </source>
</evidence>
<comment type="caution">
    <text evidence="15">The sequence shown here is derived from an EMBL/GenBank/DDBJ whole genome shotgun (WGS) entry which is preliminary data.</text>
</comment>
<proteinExistence type="predicted"/>
<feature type="domain" description="Lipoyl-binding" evidence="10">
    <location>
        <begin position="471"/>
        <end position="549"/>
    </location>
</feature>
<name>A0ABT3J7J1_9RHOB</name>
<dbReference type="EC" id="6.4.1.2" evidence="3"/>
<dbReference type="PROSITE" id="PS50989">
    <property type="entry name" value="COA_CT_CTER"/>
    <property type="match status" value="1"/>
</dbReference>
<accession>A0ABT3J7J1</accession>
<evidence type="ECO:0000256" key="5">
    <source>
        <dbReference type="ARBA" id="ARBA00022741"/>
    </source>
</evidence>
<dbReference type="EMBL" id="JAPDOG010000022">
    <property type="protein sequence ID" value="MCW3783652.1"/>
    <property type="molecule type" value="Genomic_DNA"/>
</dbReference>
<gene>
    <name evidence="15" type="ORF">OM960_19120</name>
</gene>
<dbReference type="SMART" id="SM00878">
    <property type="entry name" value="Biotin_carb_C"/>
    <property type="match status" value="1"/>
</dbReference>
<keyword evidence="5 9" id="KW-0547">Nucleotide-binding</keyword>
<dbReference type="InterPro" id="IPR000089">
    <property type="entry name" value="Biotin_lipoyl"/>
</dbReference>
<dbReference type="InterPro" id="IPR050856">
    <property type="entry name" value="Biotin_carboxylase_complex"/>
</dbReference>
<dbReference type="InterPro" id="IPR005482">
    <property type="entry name" value="Biotin_COase_C"/>
</dbReference>
<dbReference type="Pfam" id="PF01039">
    <property type="entry name" value="Carboxyl_trans"/>
    <property type="match status" value="1"/>
</dbReference>
<evidence type="ECO:0000259" key="14">
    <source>
        <dbReference type="PROSITE" id="PS50989"/>
    </source>
</evidence>
<dbReference type="SUPFAM" id="SSF52096">
    <property type="entry name" value="ClpP/crotonase"/>
    <property type="match status" value="2"/>
</dbReference>
<evidence type="ECO:0000259" key="11">
    <source>
        <dbReference type="PROSITE" id="PS50975"/>
    </source>
</evidence>
<dbReference type="InterPro" id="IPR011763">
    <property type="entry name" value="COA_CT_C"/>
</dbReference>
<dbReference type="Pfam" id="PF00289">
    <property type="entry name" value="Biotin_carb_N"/>
    <property type="match status" value="1"/>
</dbReference>
<dbReference type="InterPro" id="IPR029045">
    <property type="entry name" value="ClpP/crotonase-like_dom_sf"/>
</dbReference>
<organism evidence="15 16">
    <name type="scientific">Defluviimonas salinarum</name>
    <dbReference type="NCBI Taxonomy" id="2992147"/>
    <lineage>
        <taxon>Bacteria</taxon>
        <taxon>Pseudomonadati</taxon>
        <taxon>Pseudomonadota</taxon>
        <taxon>Alphaproteobacteria</taxon>
        <taxon>Rhodobacterales</taxon>
        <taxon>Paracoccaceae</taxon>
        <taxon>Albidovulum</taxon>
    </lineage>
</organism>
<dbReference type="PANTHER" id="PTHR18866:SF33">
    <property type="entry name" value="METHYLCROTONOYL-COA CARBOXYLASE SUBUNIT ALPHA, MITOCHONDRIAL-RELATED"/>
    <property type="match status" value="1"/>
</dbReference>
<keyword evidence="7" id="KW-0092">Biotin</keyword>
<dbReference type="SUPFAM" id="SSF56059">
    <property type="entry name" value="Glutathione synthetase ATP-binding domain-like"/>
    <property type="match status" value="1"/>
</dbReference>
<evidence type="ECO:0000256" key="6">
    <source>
        <dbReference type="ARBA" id="ARBA00022840"/>
    </source>
</evidence>
<dbReference type="InterPro" id="IPR011054">
    <property type="entry name" value="Rudment_hybrid_motif"/>
</dbReference>
<reference evidence="15 16" key="1">
    <citation type="submission" date="2022-10" db="EMBL/GenBank/DDBJ databases">
        <title>Defluviimonas sp. CAU 1641 isolated from mud.</title>
        <authorList>
            <person name="Kim W."/>
        </authorList>
    </citation>
    <scope>NUCLEOTIDE SEQUENCE [LARGE SCALE GENOMIC DNA]</scope>
    <source>
        <strain evidence="15 16">CAU 1641</strain>
    </source>
</reference>
<dbReference type="Gene3D" id="3.30.470.20">
    <property type="entry name" value="ATP-grasp fold, B domain"/>
    <property type="match status" value="1"/>
</dbReference>
<dbReference type="PROSITE" id="PS00867">
    <property type="entry name" value="CPSASE_2"/>
    <property type="match status" value="1"/>
</dbReference>
<dbReference type="InterPro" id="IPR013815">
    <property type="entry name" value="ATP_grasp_subdomain_1"/>
</dbReference>
<dbReference type="InterPro" id="IPR011764">
    <property type="entry name" value="Biotin_carboxylation_dom"/>
</dbReference>
<dbReference type="InterPro" id="IPR016185">
    <property type="entry name" value="PreATP-grasp_dom_sf"/>
</dbReference>
<evidence type="ECO:0000256" key="1">
    <source>
        <dbReference type="ARBA" id="ARBA00001953"/>
    </source>
</evidence>
<dbReference type="Proteomes" id="UP001207582">
    <property type="component" value="Unassembled WGS sequence"/>
</dbReference>
<dbReference type="PROSITE" id="PS50980">
    <property type="entry name" value="COA_CT_NTER"/>
    <property type="match status" value="1"/>
</dbReference>
<evidence type="ECO:0000256" key="7">
    <source>
        <dbReference type="ARBA" id="ARBA00023267"/>
    </source>
</evidence>
<dbReference type="PROSITE" id="PS50975">
    <property type="entry name" value="ATP_GRASP"/>
    <property type="match status" value="1"/>
</dbReference>
<evidence type="ECO:0000256" key="9">
    <source>
        <dbReference type="PROSITE-ProRule" id="PRU00409"/>
    </source>
</evidence>
<evidence type="ECO:0000259" key="12">
    <source>
        <dbReference type="PROSITE" id="PS50979"/>
    </source>
</evidence>
<sequence>MGILLIANRGEVAIRIARATRELGLRSVGICAEDDAASLHTSYMDECHTLPRSGPAAYLDQEAVLEVARRGGCTLVHPGYGFLSENAEFARRCTDDGLIFVGPTADVLDQFGDKITARVLAGAVDVPVMPGTSEPTSLADARAFAETHGAVMLKAMAGGGGRGMRAVRTVAELNTAYESCRSEAMQAFGLNDLYVEKLLTDARHIEVQVIGDGTGAVCHLWERDCSVQRRHQKVIEIAPAPHLSPPLRERMLSAAVALAQHVRYRGLCTIEFLVSGEDFWFMEANPRLQVEHTITEEITGVDLVQSQLRIAMGDTLTDLGLDQPPAPHGFAIQARVNLETLGADGAPIPQAGVLTNYTPPGGPNVRVDGYGYPGYRTSLRYDSLLAKVIGRGRTFGRAAVNTAAALREFGIGGVDTNQPLLKGILRHPAFLSGEFNTSLIGLHLPELLAEAANWQTPSLPGGVLASDTQRKARFELGEGETALAAPMSGTVMSLLTEQGAVVAAGDPIMILEAMKMEHLIRAPETCLVETLAVSVGDSVNKGDLLCGMRPADAGGVSASAPRDVVEPEPGWQEEVDEIHRRRALAKRMGGAAKVERQKQQGKLTARERIEELVDAGTFSEIGTLTGFGQYDEDGNLIDILPANFVAGTARVGGRKLVIGSDDFTIRAGSGDAAIHAKQIFAENYAREMRLPMVRLLDGASGGGSVKIAQELGYHYLPVNPGWDAVVDLMSLVPVVSACLGPTVGLGAARLVMSHLAVMVDGTGQVFTAGPPIVLGATNEDLTKEELGGTEVHRTNGMIERIVGSEAEAIDVTRRFLSYLPQNVFQLPPVGEARASVPHDGDALLSAIPRNLRQPYDVQPILDAIFDAGSIFLYADYGSSVVTYLARLDGHPVGVISTDPMRGAALTVEAAQAMTRLVDLCETFHLPIVSLTDQAGMSIGLEAERRGTIRYGARAISAVYQSRIPQAELILRRVFGVGGAGAVNRHRASRSWSWPSGTWGSLPKQGGIEAAFRTELSRTQDRDAEIARLSRELEQIGSPFRTAEKFGIQDLIDPRESRALLCDWVRDAYAILPEQLGRPAFGPRP</sequence>
<dbReference type="SUPFAM" id="SSF51230">
    <property type="entry name" value="Single hybrid motif"/>
    <property type="match status" value="1"/>
</dbReference>
<dbReference type="Gene3D" id="2.40.50.100">
    <property type="match status" value="1"/>
</dbReference>
<feature type="domain" description="CoA carboxyltransferase N-terminal" evidence="13">
    <location>
        <begin position="571"/>
        <end position="831"/>
    </location>
</feature>
<evidence type="ECO:0000256" key="8">
    <source>
        <dbReference type="ARBA" id="ARBA00023268"/>
    </source>
</evidence>
<dbReference type="PANTHER" id="PTHR18866">
    <property type="entry name" value="CARBOXYLASE:PYRUVATE/ACETYL-COA/PROPIONYL-COA CARBOXYLASE"/>
    <property type="match status" value="1"/>
</dbReference>
<evidence type="ECO:0000256" key="2">
    <source>
        <dbReference type="ARBA" id="ARBA00004956"/>
    </source>
</evidence>
<dbReference type="Pfam" id="PF00364">
    <property type="entry name" value="Biotin_lipoyl"/>
    <property type="match status" value="1"/>
</dbReference>
<dbReference type="SUPFAM" id="SSF52440">
    <property type="entry name" value="PreATP-grasp domain"/>
    <property type="match status" value="1"/>
</dbReference>
<dbReference type="Gene3D" id="3.40.50.20">
    <property type="match status" value="1"/>
</dbReference>
<dbReference type="InterPro" id="IPR005479">
    <property type="entry name" value="CPAse_ATP-bd"/>
</dbReference>
<comment type="pathway">
    <text evidence="2">Lipid metabolism; malonyl-CoA biosynthesis; malonyl-CoA from acetyl-CoA: step 1/1.</text>
</comment>
<dbReference type="InterPro" id="IPR011761">
    <property type="entry name" value="ATP-grasp"/>
</dbReference>
<evidence type="ECO:0000313" key="15">
    <source>
        <dbReference type="EMBL" id="MCW3783652.1"/>
    </source>
</evidence>
<dbReference type="Pfam" id="PF02785">
    <property type="entry name" value="Biotin_carb_C"/>
    <property type="match status" value="1"/>
</dbReference>
<evidence type="ECO:0000313" key="16">
    <source>
        <dbReference type="Proteomes" id="UP001207582"/>
    </source>
</evidence>
<dbReference type="PROSITE" id="PS50979">
    <property type="entry name" value="BC"/>
    <property type="match status" value="1"/>
</dbReference>
<comment type="cofactor">
    <cofactor evidence="1">
        <name>biotin</name>
        <dbReference type="ChEBI" id="CHEBI:57586"/>
    </cofactor>
</comment>
<dbReference type="RefSeq" id="WP_264773097.1">
    <property type="nucleotide sequence ID" value="NZ_JAPDOG010000022.1"/>
</dbReference>